<keyword evidence="3 7" id="KW-0378">Hydrolase</keyword>
<evidence type="ECO:0000259" key="6">
    <source>
        <dbReference type="Pfam" id="PF16188"/>
    </source>
</evidence>
<dbReference type="InterPro" id="IPR000587">
    <property type="entry name" value="Creatinase_N"/>
</dbReference>
<comment type="caution">
    <text evidence="7">The sequence shown here is derived from an EMBL/GenBank/DDBJ whole genome shotgun (WGS) entry which is preliminary data.</text>
</comment>
<dbReference type="EMBL" id="SNRX01000034">
    <property type="protein sequence ID" value="KAA6300993.1"/>
    <property type="molecule type" value="Genomic_DNA"/>
</dbReference>
<dbReference type="Gene3D" id="3.90.230.10">
    <property type="entry name" value="Creatinase/methionine aminopeptidase superfamily"/>
    <property type="match status" value="1"/>
</dbReference>
<dbReference type="PANTHER" id="PTHR43763">
    <property type="entry name" value="XAA-PRO AMINOPEPTIDASE 1"/>
    <property type="match status" value="1"/>
</dbReference>
<dbReference type="Pfam" id="PF00557">
    <property type="entry name" value="Peptidase_M24"/>
    <property type="match status" value="1"/>
</dbReference>
<dbReference type="GO" id="GO:0016805">
    <property type="term" value="F:dipeptidase activity"/>
    <property type="evidence" value="ECO:0007669"/>
    <property type="project" value="UniProtKB-KW"/>
</dbReference>
<dbReference type="Gene3D" id="3.40.350.10">
    <property type="entry name" value="Creatinase/prolidase N-terminal domain"/>
    <property type="match status" value="2"/>
</dbReference>
<proteinExistence type="inferred from homology"/>
<evidence type="ECO:0000256" key="3">
    <source>
        <dbReference type="ARBA" id="ARBA00022801"/>
    </source>
</evidence>
<gene>
    <name evidence="7" type="ORF">EZS26_002845</name>
</gene>
<dbReference type="Proteomes" id="UP000324575">
    <property type="component" value="Unassembled WGS sequence"/>
</dbReference>
<keyword evidence="7" id="KW-0645">Protease</keyword>
<reference evidence="7 8" key="1">
    <citation type="submission" date="2019-03" db="EMBL/GenBank/DDBJ databases">
        <title>Single cell metagenomics reveals metabolic interactions within the superorganism composed of flagellate Streblomastix strix and complex community of Bacteroidetes bacteria on its surface.</title>
        <authorList>
            <person name="Treitli S.C."/>
            <person name="Kolisko M."/>
            <person name="Husnik F."/>
            <person name="Keeling P."/>
            <person name="Hampl V."/>
        </authorList>
    </citation>
    <scope>NUCLEOTIDE SEQUENCE [LARGE SCALE GENOMIC DNA]</scope>
    <source>
        <strain evidence="7">St1</strain>
    </source>
</reference>
<dbReference type="InterPro" id="IPR000994">
    <property type="entry name" value="Pept_M24"/>
</dbReference>
<keyword evidence="2" id="KW-0479">Metal-binding</keyword>
<dbReference type="InterPro" id="IPR029149">
    <property type="entry name" value="Creatin/AminoP/Spt16_N"/>
</dbReference>
<dbReference type="AlphaFoldDB" id="A0A5M8NWB4"/>
<dbReference type="PANTHER" id="PTHR43763:SF6">
    <property type="entry name" value="XAA-PRO AMINOPEPTIDASE 1"/>
    <property type="match status" value="1"/>
</dbReference>
<name>A0A5M8NWB4_9BACT</name>
<dbReference type="InterPro" id="IPR050422">
    <property type="entry name" value="X-Pro_aminopeptidase_P"/>
</dbReference>
<evidence type="ECO:0000313" key="7">
    <source>
        <dbReference type="EMBL" id="KAA6300993.1"/>
    </source>
</evidence>
<accession>A0A5M8NWB4</accession>
<dbReference type="GO" id="GO:0070006">
    <property type="term" value="F:metalloaminopeptidase activity"/>
    <property type="evidence" value="ECO:0007669"/>
    <property type="project" value="InterPro"/>
</dbReference>
<dbReference type="InterPro" id="IPR033740">
    <property type="entry name" value="Pept_M24B"/>
</dbReference>
<feature type="domain" description="Peptidase M24" evidence="4">
    <location>
        <begin position="323"/>
        <end position="535"/>
    </location>
</feature>
<dbReference type="Pfam" id="PF16188">
    <property type="entry name" value="Peptidase_M24_C"/>
    <property type="match status" value="1"/>
</dbReference>
<evidence type="ECO:0000313" key="8">
    <source>
        <dbReference type="Proteomes" id="UP000324575"/>
    </source>
</evidence>
<dbReference type="FunFam" id="3.90.230.10:FF:000009">
    <property type="entry name" value="xaa-Pro aminopeptidase 2"/>
    <property type="match status" value="1"/>
</dbReference>
<dbReference type="GO" id="GO:0005737">
    <property type="term" value="C:cytoplasm"/>
    <property type="evidence" value="ECO:0007669"/>
    <property type="project" value="UniProtKB-ARBA"/>
</dbReference>
<feature type="domain" description="Peptidase M24 C-terminal" evidence="6">
    <location>
        <begin position="546"/>
        <end position="602"/>
    </location>
</feature>
<dbReference type="Pfam" id="PF16189">
    <property type="entry name" value="Creatinase_N_2"/>
    <property type="match status" value="1"/>
</dbReference>
<dbReference type="InterPro" id="IPR036005">
    <property type="entry name" value="Creatinase/aminopeptidase-like"/>
</dbReference>
<evidence type="ECO:0000256" key="2">
    <source>
        <dbReference type="ARBA" id="ARBA00022723"/>
    </source>
</evidence>
<sequence>MGDMGRRLRETRRTALIVLRSAMQKAAIRACIIPTTDPHSSEYAPEHWKTRQWISGFTGSAGTLVVTFDKAGLWTDSRYFLQAEEQLQGSGIELFKAGLPETLPPEAWLAGELSAGETVGLEGAVYSASDANLFIDSLKAHGIAVDTHFSPYDIIWEDRPPMPLNPAFILAEHFSGESASSKIARLLKEIRAKSCDATVVASLDMIAWLFNLRGTDIEYNPVTVAYAFVSEKETVLFMDFRKLTPEVSEYLKGEGVFVAEYEKIYTYFNTHSVLDQRPSLLITPEKLNYRLYSFIQQTCTIHEEKVHPIDYLKAVKNETEIAGFRKAMQRDGVALVKFYHWLDEQLSGNQTVTELDVSQQLHRFRSEQPYFISESFETISAYGAHGAIVHYAVTPQTNVPILPEGLLLIDSGAQYLDGTTDITRTIAVGAVSEEMKKDFTNLLKGHIRLSMAKFPKGTVGMQLDILARQFIWQEGQNFLHGTGHGIGHFLNVHEGPQSIRMNYNPAPFHPGMVTSNEPGLYKAGKYGIRIENALLTVADKTTEFGEYYAFETLTLCPIDQKLIDWTLMDEAEKQWLNAYHQKVWEQLSPYLSNDEKQWLKNQI</sequence>
<evidence type="ECO:0000259" key="5">
    <source>
        <dbReference type="Pfam" id="PF01321"/>
    </source>
</evidence>
<keyword evidence="7" id="KW-0224">Dipeptidase</keyword>
<dbReference type="CDD" id="cd01085">
    <property type="entry name" value="APP"/>
    <property type="match status" value="1"/>
</dbReference>
<dbReference type="EC" id="3.4.13.-" evidence="7"/>
<protein>
    <submittedName>
        <fullName evidence="7">Putative dipeptidase PepE</fullName>
        <ecNumber evidence="7">3.4.13.-</ecNumber>
    </submittedName>
</protein>
<comment type="similarity">
    <text evidence="1">Belongs to the peptidase M24B family.</text>
</comment>
<evidence type="ECO:0000259" key="4">
    <source>
        <dbReference type="Pfam" id="PF00557"/>
    </source>
</evidence>
<dbReference type="GO" id="GO:0046872">
    <property type="term" value="F:metal ion binding"/>
    <property type="evidence" value="ECO:0007669"/>
    <property type="project" value="UniProtKB-KW"/>
</dbReference>
<dbReference type="SUPFAM" id="SSF53092">
    <property type="entry name" value="Creatinase/prolidase N-terminal domain"/>
    <property type="match status" value="1"/>
</dbReference>
<feature type="domain" description="Creatinase N-terminal" evidence="5">
    <location>
        <begin position="19"/>
        <end position="132"/>
    </location>
</feature>
<dbReference type="SUPFAM" id="SSF55920">
    <property type="entry name" value="Creatinase/aminopeptidase"/>
    <property type="match status" value="1"/>
</dbReference>
<organism evidence="7 8">
    <name type="scientific">Candidatus Ordinivivax streblomastigis</name>
    <dbReference type="NCBI Taxonomy" id="2540710"/>
    <lineage>
        <taxon>Bacteria</taxon>
        <taxon>Pseudomonadati</taxon>
        <taxon>Bacteroidota</taxon>
        <taxon>Bacteroidia</taxon>
        <taxon>Bacteroidales</taxon>
        <taxon>Candidatus Ordinivivax</taxon>
    </lineage>
</organism>
<evidence type="ECO:0000256" key="1">
    <source>
        <dbReference type="ARBA" id="ARBA00008766"/>
    </source>
</evidence>
<dbReference type="InterPro" id="IPR032416">
    <property type="entry name" value="Peptidase_M24_C"/>
</dbReference>
<dbReference type="Pfam" id="PF01321">
    <property type="entry name" value="Creatinase_N"/>
    <property type="match status" value="1"/>
</dbReference>